<protein>
    <submittedName>
        <fullName evidence="10">ATP-binding cassette domain-containing protein</fullName>
    </submittedName>
</protein>
<evidence type="ECO:0000256" key="4">
    <source>
        <dbReference type="ARBA" id="ARBA00022692"/>
    </source>
</evidence>
<evidence type="ECO:0000259" key="9">
    <source>
        <dbReference type="PROSITE" id="PS50893"/>
    </source>
</evidence>
<keyword evidence="2" id="KW-0813">Transport</keyword>
<comment type="subcellular location">
    <subcellularLocation>
        <location evidence="1">Cell membrane</location>
        <topology evidence="1">Multi-pass membrane protein</topology>
    </subcellularLocation>
</comment>
<evidence type="ECO:0000256" key="5">
    <source>
        <dbReference type="ARBA" id="ARBA00022741"/>
    </source>
</evidence>
<evidence type="ECO:0000256" key="3">
    <source>
        <dbReference type="ARBA" id="ARBA00022475"/>
    </source>
</evidence>
<dbReference type="GO" id="GO:0016887">
    <property type="term" value="F:ATP hydrolysis activity"/>
    <property type="evidence" value="ECO:0007669"/>
    <property type="project" value="InterPro"/>
</dbReference>
<dbReference type="InterPro" id="IPR003593">
    <property type="entry name" value="AAA+_ATPase"/>
</dbReference>
<dbReference type="PANTHER" id="PTHR24221:SF654">
    <property type="entry name" value="ATP-BINDING CASSETTE SUB-FAMILY B MEMBER 6"/>
    <property type="match status" value="1"/>
</dbReference>
<dbReference type="GO" id="GO:0005886">
    <property type="term" value="C:plasma membrane"/>
    <property type="evidence" value="ECO:0007669"/>
    <property type="project" value="UniProtKB-SubCell"/>
</dbReference>
<reference evidence="10 11" key="1">
    <citation type="submission" date="2019-06" db="EMBL/GenBank/DDBJ databases">
        <title>Metagenome assembled Genome of Spiribacter salinus SL48-SHIP from the microbial mat of Salt Lake 48 (Novosibirsk region, Russia).</title>
        <authorList>
            <person name="Shipova A."/>
            <person name="Rozanov A.S."/>
            <person name="Bryanskaya A.V."/>
            <person name="Peltek S.E."/>
        </authorList>
    </citation>
    <scope>NUCLEOTIDE SEQUENCE [LARGE SCALE GENOMIC DNA]</scope>
    <source>
        <strain evidence="10">SL48-SHIP-2</strain>
    </source>
</reference>
<dbReference type="SUPFAM" id="SSF52540">
    <property type="entry name" value="P-loop containing nucleoside triphosphate hydrolases"/>
    <property type="match status" value="1"/>
</dbReference>
<keyword evidence="3" id="KW-1003">Cell membrane</keyword>
<evidence type="ECO:0000256" key="6">
    <source>
        <dbReference type="ARBA" id="ARBA00022840"/>
    </source>
</evidence>
<organism evidence="10 11">
    <name type="scientific">Spiribacter salinus</name>
    <dbReference type="NCBI Taxonomy" id="1335746"/>
    <lineage>
        <taxon>Bacteria</taxon>
        <taxon>Pseudomonadati</taxon>
        <taxon>Pseudomonadota</taxon>
        <taxon>Gammaproteobacteria</taxon>
        <taxon>Chromatiales</taxon>
        <taxon>Ectothiorhodospiraceae</taxon>
        <taxon>Spiribacter</taxon>
    </lineage>
</organism>
<dbReference type="PROSITE" id="PS50893">
    <property type="entry name" value="ABC_TRANSPORTER_2"/>
    <property type="match status" value="1"/>
</dbReference>
<dbReference type="Gene3D" id="3.40.50.300">
    <property type="entry name" value="P-loop containing nucleotide triphosphate hydrolases"/>
    <property type="match status" value="1"/>
</dbReference>
<dbReference type="InterPro" id="IPR027417">
    <property type="entry name" value="P-loop_NTPase"/>
</dbReference>
<keyword evidence="6 10" id="KW-0067">ATP-binding</keyword>
<dbReference type="Pfam" id="PF00005">
    <property type="entry name" value="ABC_tran"/>
    <property type="match status" value="1"/>
</dbReference>
<evidence type="ECO:0000256" key="7">
    <source>
        <dbReference type="ARBA" id="ARBA00022989"/>
    </source>
</evidence>
<dbReference type="GO" id="GO:0005524">
    <property type="term" value="F:ATP binding"/>
    <property type="evidence" value="ECO:0007669"/>
    <property type="project" value="UniProtKB-KW"/>
</dbReference>
<evidence type="ECO:0000256" key="8">
    <source>
        <dbReference type="ARBA" id="ARBA00023136"/>
    </source>
</evidence>
<evidence type="ECO:0000313" key="11">
    <source>
        <dbReference type="Proteomes" id="UP000315400"/>
    </source>
</evidence>
<gene>
    <name evidence="10" type="ORF">FKY71_17980</name>
</gene>
<accession>A0A540VAR6</accession>
<dbReference type="GO" id="GO:0034040">
    <property type="term" value="F:ATPase-coupled lipid transmembrane transporter activity"/>
    <property type="evidence" value="ECO:0007669"/>
    <property type="project" value="TreeGrafter"/>
</dbReference>
<proteinExistence type="predicted"/>
<dbReference type="PANTHER" id="PTHR24221">
    <property type="entry name" value="ATP-BINDING CASSETTE SUB-FAMILY B"/>
    <property type="match status" value="1"/>
</dbReference>
<dbReference type="EMBL" id="VIFK01000451">
    <property type="protein sequence ID" value="TQE93854.1"/>
    <property type="molecule type" value="Genomic_DNA"/>
</dbReference>
<sequence length="224" mass="23923">GLRDIGLTIHAGERIGVVGASGAGKTTLADVVLGLLAPQAGTIRADGAEITPETLRAWQQTVGYVPQDIFLTDASLSENIALGLRPEEIDEAKVERAARIAQLHDFAMAELPDGYATLIGERGVRLSGGQRQRIGIARALYHDADLIVFDEATSALDNLTEREVMTSIDALPGDKTILMIAHRLSTVKVCDRIVVMERGEVAGVGSWEDLVERNAAFRALAEAA</sequence>
<evidence type="ECO:0000313" key="10">
    <source>
        <dbReference type="EMBL" id="TQE93854.1"/>
    </source>
</evidence>
<dbReference type="FunFam" id="3.40.50.300:FF:000299">
    <property type="entry name" value="ABC transporter ATP-binding protein/permease"/>
    <property type="match status" value="1"/>
</dbReference>
<dbReference type="Proteomes" id="UP000315400">
    <property type="component" value="Unassembled WGS sequence"/>
</dbReference>
<feature type="non-terminal residue" evidence="10">
    <location>
        <position position="1"/>
    </location>
</feature>
<dbReference type="InterPro" id="IPR039421">
    <property type="entry name" value="Type_1_exporter"/>
</dbReference>
<evidence type="ECO:0000256" key="2">
    <source>
        <dbReference type="ARBA" id="ARBA00022448"/>
    </source>
</evidence>
<comment type="caution">
    <text evidence="10">The sequence shown here is derived from an EMBL/GenBank/DDBJ whole genome shotgun (WGS) entry which is preliminary data.</text>
</comment>
<dbReference type="PROSITE" id="PS00211">
    <property type="entry name" value="ABC_TRANSPORTER_1"/>
    <property type="match status" value="1"/>
</dbReference>
<keyword evidence="8" id="KW-0472">Membrane</keyword>
<keyword evidence="4" id="KW-0812">Transmembrane</keyword>
<dbReference type="AlphaFoldDB" id="A0A540VAR6"/>
<evidence type="ECO:0000256" key="1">
    <source>
        <dbReference type="ARBA" id="ARBA00004651"/>
    </source>
</evidence>
<dbReference type="InterPro" id="IPR017871">
    <property type="entry name" value="ABC_transporter-like_CS"/>
</dbReference>
<name>A0A540VAR6_9GAMM</name>
<keyword evidence="5" id="KW-0547">Nucleotide-binding</keyword>
<dbReference type="SMART" id="SM00382">
    <property type="entry name" value="AAA"/>
    <property type="match status" value="1"/>
</dbReference>
<keyword evidence="7" id="KW-1133">Transmembrane helix</keyword>
<dbReference type="InterPro" id="IPR003439">
    <property type="entry name" value="ABC_transporter-like_ATP-bd"/>
</dbReference>
<feature type="domain" description="ABC transporter" evidence="9">
    <location>
        <begin position="1"/>
        <end position="223"/>
    </location>
</feature>